<keyword evidence="2" id="KW-1185">Reference proteome</keyword>
<proteinExistence type="predicted"/>
<dbReference type="Proteomes" id="UP000516439">
    <property type="component" value="Chromosome"/>
</dbReference>
<evidence type="ECO:0008006" key="3">
    <source>
        <dbReference type="Google" id="ProtNLM"/>
    </source>
</evidence>
<evidence type="ECO:0000313" key="1">
    <source>
        <dbReference type="EMBL" id="QNR85078.1"/>
    </source>
</evidence>
<reference evidence="1 2" key="1">
    <citation type="submission" date="2020-09" db="EMBL/GenBank/DDBJ databases">
        <title>Pedobacter sp. SW-16 isolated from soil near Yeocheon.</title>
        <authorList>
            <person name="Im H.S."/>
            <person name="Joung Y."/>
            <person name="Lee S.-S."/>
        </authorList>
    </citation>
    <scope>NUCLEOTIDE SEQUENCE [LARGE SCALE GENOMIC DNA]</scope>
    <source>
        <strain evidence="1 2">SW-16</strain>
    </source>
</reference>
<evidence type="ECO:0000313" key="2">
    <source>
        <dbReference type="Proteomes" id="UP000516439"/>
    </source>
</evidence>
<sequence length="140" mass="16197">MRKLLFINFIIIGFSVLTCSAQKNLGVEKSKLMDQFSSDKSKEFLSVGKSLDNQSYVTYRDAERFKLRYIYHFDKAGICIADGLIMPSVNYPDLIKVINKDSNNKMVEDDIWENKVKNLRISIRPIPSTTDIIFQYSKLN</sequence>
<accession>A0ABX6TJH6</accession>
<dbReference type="EMBL" id="CP061171">
    <property type="protein sequence ID" value="QNR85078.1"/>
    <property type="molecule type" value="Genomic_DNA"/>
</dbReference>
<name>A0ABX6TJH6_9SPHI</name>
<gene>
    <name evidence="1" type="ORF">H9N25_00785</name>
</gene>
<protein>
    <recommendedName>
        <fullName evidence="3">Lipoprotein</fullName>
    </recommendedName>
</protein>
<dbReference type="RefSeq" id="WP_190327615.1">
    <property type="nucleotide sequence ID" value="NZ_CP061171.1"/>
</dbReference>
<organism evidence="1 2">
    <name type="scientific">Pedobacter riviphilus</name>
    <dbReference type="NCBI Taxonomy" id="2766984"/>
    <lineage>
        <taxon>Bacteria</taxon>
        <taxon>Pseudomonadati</taxon>
        <taxon>Bacteroidota</taxon>
        <taxon>Sphingobacteriia</taxon>
        <taxon>Sphingobacteriales</taxon>
        <taxon>Sphingobacteriaceae</taxon>
        <taxon>Pedobacter</taxon>
    </lineage>
</organism>